<name>A0A914YP54_9BILA</name>
<keyword evidence="1" id="KW-0472">Membrane</keyword>
<sequence>MKNNLILFFLLPFVTFIIFTSLLFISDTDAQIISQSVTTINDYVQSNQNHRSIGGSFLTFSEIIRQKTNGNQVQQCPCVRPPGVNRCISYDSRFQGASIEEAILTFVDTSMDPRIYDDRIGGPI</sequence>
<feature type="transmembrane region" description="Helical" evidence="1">
    <location>
        <begin position="6"/>
        <end position="25"/>
    </location>
</feature>
<accession>A0A914YP54</accession>
<evidence type="ECO:0000313" key="3">
    <source>
        <dbReference type="WBParaSite" id="PSU_v2.g21417.t1"/>
    </source>
</evidence>
<dbReference type="AlphaFoldDB" id="A0A914YP54"/>
<keyword evidence="1" id="KW-1133">Transmembrane helix</keyword>
<proteinExistence type="predicted"/>
<dbReference type="Proteomes" id="UP000887577">
    <property type="component" value="Unplaced"/>
</dbReference>
<organism evidence="2 3">
    <name type="scientific">Panagrolaimus superbus</name>
    <dbReference type="NCBI Taxonomy" id="310955"/>
    <lineage>
        <taxon>Eukaryota</taxon>
        <taxon>Metazoa</taxon>
        <taxon>Ecdysozoa</taxon>
        <taxon>Nematoda</taxon>
        <taxon>Chromadorea</taxon>
        <taxon>Rhabditida</taxon>
        <taxon>Tylenchina</taxon>
        <taxon>Panagrolaimomorpha</taxon>
        <taxon>Panagrolaimoidea</taxon>
        <taxon>Panagrolaimidae</taxon>
        <taxon>Panagrolaimus</taxon>
    </lineage>
</organism>
<dbReference type="WBParaSite" id="PSU_v2.g21417.t1">
    <property type="protein sequence ID" value="PSU_v2.g21417.t1"/>
    <property type="gene ID" value="PSU_v2.g21417"/>
</dbReference>
<evidence type="ECO:0000313" key="2">
    <source>
        <dbReference type="Proteomes" id="UP000887577"/>
    </source>
</evidence>
<keyword evidence="2" id="KW-1185">Reference proteome</keyword>
<protein>
    <submittedName>
        <fullName evidence="3">Uncharacterized protein</fullName>
    </submittedName>
</protein>
<evidence type="ECO:0000256" key="1">
    <source>
        <dbReference type="SAM" id="Phobius"/>
    </source>
</evidence>
<keyword evidence="1" id="KW-0812">Transmembrane</keyword>
<reference evidence="3" key="1">
    <citation type="submission" date="2022-11" db="UniProtKB">
        <authorList>
            <consortium name="WormBaseParasite"/>
        </authorList>
    </citation>
    <scope>IDENTIFICATION</scope>
</reference>